<evidence type="ECO:0000313" key="3">
    <source>
        <dbReference type="Proteomes" id="UP001497383"/>
    </source>
</evidence>
<feature type="region of interest" description="Disordered" evidence="1">
    <location>
        <begin position="602"/>
        <end position="634"/>
    </location>
</feature>
<organism evidence="2 3">
    <name type="scientific">Lodderomyces beijingensis</name>
    <dbReference type="NCBI Taxonomy" id="1775926"/>
    <lineage>
        <taxon>Eukaryota</taxon>
        <taxon>Fungi</taxon>
        <taxon>Dikarya</taxon>
        <taxon>Ascomycota</taxon>
        <taxon>Saccharomycotina</taxon>
        <taxon>Pichiomycetes</taxon>
        <taxon>Debaryomycetaceae</taxon>
        <taxon>Candida/Lodderomyces clade</taxon>
        <taxon>Lodderomyces</taxon>
    </lineage>
</organism>
<protein>
    <submittedName>
        <fullName evidence="2">Uncharacterized protein</fullName>
    </submittedName>
</protein>
<evidence type="ECO:0000256" key="1">
    <source>
        <dbReference type="SAM" id="MobiDB-lite"/>
    </source>
</evidence>
<evidence type="ECO:0000313" key="2">
    <source>
        <dbReference type="EMBL" id="CAK9438448.1"/>
    </source>
</evidence>
<gene>
    <name evidence="2" type="ORF">LODBEIA_P26720</name>
</gene>
<proteinExistence type="predicted"/>
<dbReference type="InterPro" id="IPR021861">
    <property type="entry name" value="THO_THOC1"/>
</dbReference>
<reference evidence="2 3" key="1">
    <citation type="submission" date="2024-03" db="EMBL/GenBank/DDBJ databases">
        <authorList>
            <person name="Brejova B."/>
        </authorList>
    </citation>
    <scope>NUCLEOTIDE SEQUENCE [LARGE SCALE GENOMIC DNA]</scope>
    <source>
        <strain evidence="2 3">CBS 14171</strain>
    </source>
</reference>
<accession>A0ABP0ZLD5</accession>
<name>A0ABP0ZLD5_9ASCO</name>
<dbReference type="Pfam" id="PF11957">
    <property type="entry name" value="efThoc1"/>
    <property type="match status" value="1"/>
</dbReference>
<dbReference type="RefSeq" id="XP_066829610.1">
    <property type="nucleotide sequence ID" value="XM_066972697.1"/>
</dbReference>
<sequence>MTSDAISKKVDQLTSLFKSVASEKAKLGIIAYDKQVPLDDAFAKHEQAVRDVLRLEPKAFQFTIDDDAEATPDDQKEAVEQFNANAESKMKEFVISCASQAYFASLIGGSSTHLADKDINFENKIAIALDLLVWIAIKVEECGKSAFYQSLSIISSHLMCISTAKVEEFWSYLETRLSTIRDELFTNKVAERMQILQLANLLVNKYSRTDPSGKTDSYRSDTQNDVFHARVRQFVTQVLDFTDSTGLNKFFHIANRDPHQFITNDNYLNDIIDVQKIFNDPLHYLKKSNSKELARMTKVLRAVLKELLREECRFIRKNPTFDQFAFRELDPESCDRSFLRLKFESKKYVPEAFYESRFKNRSKNEFNESKTKDTKFLFAELESSKVRVRYILEIYFLATLYCSLSPSAKSNFFKEAGVAAGSKHVTDDEVSGSVAKEYDGMRREILAEMKKVDPLMTRLFSSLFEEERFWWRWLLQKDQKAADSSFFEKTLSPEELLAAARKAEEIFPYKSKKSFNKYVTPQISRKMRVAQGLEHLNPMKPFKVDLAVDAIEKLVSTETETKSKADRDAIEEETCSLRWKALRKQRSQNWFTCNSILKVGTGEPSLKRKHEDEQTEADQQDEGSKKPRISPSYE</sequence>
<dbReference type="GeneID" id="92207868"/>
<dbReference type="EMBL" id="OZ022407">
    <property type="protein sequence ID" value="CAK9438448.1"/>
    <property type="molecule type" value="Genomic_DNA"/>
</dbReference>
<dbReference type="Proteomes" id="UP001497383">
    <property type="component" value="Chromosome 3"/>
</dbReference>
<keyword evidence="3" id="KW-1185">Reference proteome</keyword>